<dbReference type="InterPro" id="IPR017452">
    <property type="entry name" value="GPCR_Rhodpsn_7TM"/>
</dbReference>
<dbReference type="SUPFAM" id="SSF81321">
    <property type="entry name" value="Family A G protein-coupled receptor-like"/>
    <property type="match status" value="1"/>
</dbReference>
<comment type="subcellular location">
    <subcellularLocation>
        <location evidence="1">Membrane</location>
    </subcellularLocation>
</comment>
<dbReference type="PRINTS" id="PR00237">
    <property type="entry name" value="GPCRRHODOPSN"/>
</dbReference>
<accession>A0AAN5DI23</accession>
<evidence type="ECO:0000256" key="4">
    <source>
        <dbReference type="ARBA" id="ARBA00023136"/>
    </source>
</evidence>
<dbReference type="AlphaFoldDB" id="A0AAN5DI23"/>
<feature type="transmembrane region" description="Helical" evidence="5">
    <location>
        <begin position="140"/>
        <end position="160"/>
    </location>
</feature>
<evidence type="ECO:0000313" key="8">
    <source>
        <dbReference type="Proteomes" id="UP001328107"/>
    </source>
</evidence>
<dbReference type="InterPro" id="IPR053326">
    <property type="entry name" value="GPCR1-like"/>
</dbReference>
<evidence type="ECO:0000313" key="7">
    <source>
        <dbReference type="EMBL" id="GMR63107.1"/>
    </source>
</evidence>
<evidence type="ECO:0000256" key="5">
    <source>
        <dbReference type="SAM" id="Phobius"/>
    </source>
</evidence>
<keyword evidence="8" id="KW-1185">Reference proteome</keyword>
<reference evidence="8" key="1">
    <citation type="submission" date="2022-10" db="EMBL/GenBank/DDBJ databases">
        <title>Genome assembly of Pristionchus species.</title>
        <authorList>
            <person name="Yoshida K."/>
            <person name="Sommer R.J."/>
        </authorList>
    </citation>
    <scope>NUCLEOTIDE SEQUENCE [LARGE SCALE GENOMIC DNA]</scope>
    <source>
        <strain evidence="8">RS5460</strain>
    </source>
</reference>
<dbReference type="GO" id="GO:0016020">
    <property type="term" value="C:membrane"/>
    <property type="evidence" value="ECO:0007669"/>
    <property type="project" value="UniProtKB-SubCell"/>
</dbReference>
<comment type="caution">
    <text evidence="7">The sequence shown here is derived from an EMBL/GenBank/DDBJ whole genome shotgun (WGS) entry which is preliminary data.</text>
</comment>
<dbReference type="PANTHER" id="PTHR47632:SF3">
    <property type="entry name" value="G-PROTEIN COUPLED RECEPTORS FAMILY 1 PROFILE DOMAIN-CONTAINING PROTEIN"/>
    <property type="match status" value="1"/>
</dbReference>
<keyword evidence="4 5" id="KW-0472">Membrane</keyword>
<keyword evidence="3 5" id="KW-1133">Transmembrane helix</keyword>
<evidence type="ECO:0000256" key="3">
    <source>
        <dbReference type="ARBA" id="ARBA00022989"/>
    </source>
</evidence>
<evidence type="ECO:0000256" key="2">
    <source>
        <dbReference type="ARBA" id="ARBA00022692"/>
    </source>
</evidence>
<feature type="domain" description="G-protein coupled receptors family 1 profile" evidence="6">
    <location>
        <begin position="162"/>
        <end position="417"/>
    </location>
</feature>
<sequence>MNLTCKFVFRFFRFLPTLSGYRFPPRNVSPLPLPFLLLLLSWKSSLDHSEQCLGIGPIYYDDVLTNWFCFLAVPSSIDGTEGLPGPPILNLDQLVPAHCEATQLHHNLHSLIVQVNFPAPNFTDCLPNCGICTPRQEPDYVLFNLIISGVLLPLLGVFGLMGNGLSAFVYSRPECRSSTNLYLCALGFSDSAVILTAIFLFGVESYRKFSVFVYTVHGSVSPIVYPMGHAAQVCSVYFTLVAGIDCFVVTCLSNRIRALVCRTRTVKRLVACVVVFSICYNVPHCFESVVIECYHEKFESPTFELCPDPFRFNEMYAYYYYKLMYSTFVAVGPLLCLILMNISIIGVSIFGSKGGSMGDTIALVLVVLLFIVCNTIALVLNVFEEELNESLGEYFNYMVDMSNVLVVFNSSFNFVIYVIFSGQFRRTLLLYICGGREPLRDMTTSTSGNINSNGSVVAPVPPIVITEKSRLRLATDAYGNFLQATQREVLI</sequence>
<dbReference type="PANTHER" id="PTHR47632">
    <property type="entry name" value="FMRFAMIDE PEPTIDE RECEPTOR FAMILY-RELATED"/>
    <property type="match status" value="1"/>
</dbReference>
<dbReference type="Gene3D" id="1.20.1070.10">
    <property type="entry name" value="Rhodopsin 7-helix transmembrane proteins"/>
    <property type="match status" value="1"/>
</dbReference>
<feature type="transmembrane region" description="Helical" evidence="5">
    <location>
        <begin position="403"/>
        <end position="420"/>
    </location>
</feature>
<proteinExistence type="predicted"/>
<dbReference type="CDD" id="cd14978">
    <property type="entry name" value="7tmA_FMRFamide_R-like"/>
    <property type="match status" value="1"/>
</dbReference>
<dbReference type="InterPro" id="IPR000276">
    <property type="entry name" value="GPCR_Rhodpsn"/>
</dbReference>
<dbReference type="GO" id="GO:0004930">
    <property type="term" value="F:G protein-coupled receptor activity"/>
    <property type="evidence" value="ECO:0007669"/>
    <property type="project" value="InterPro"/>
</dbReference>
<feature type="transmembrane region" description="Helical" evidence="5">
    <location>
        <begin position="362"/>
        <end position="383"/>
    </location>
</feature>
<protein>
    <recommendedName>
        <fullName evidence="6">G-protein coupled receptors family 1 profile domain-containing protein</fullName>
    </recommendedName>
</protein>
<name>A0AAN5DI23_9BILA</name>
<dbReference type="EMBL" id="BTRK01000006">
    <property type="protein sequence ID" value="GMR63107.1"/>
    <property type="molecule type" value="Genomic_DNA"/>
</dbReference>
<feature type="transmembrane region" description="Helical" evidence="5">
    <location>
        <begin position="223"/>
        <end position="248"/>
    </location>
</feature>
<dbReference type="Proteomes" id="UP001328107">
    <property type="component" value="Unassembled WGS sequence"/>
</dbReference>
<dbReference type="PROSITE" id="PS50262">
    <property type="entry name" value="G_PROTEIN_RECEP_F1_2"/>
    <property type="match status" value="1"/>
</dbReference>
<keyword evidence="2 5" id="KW-0812">Transmembrane</keyword>
<evidence type="ECO:0000259" key="6">
    <source>
        <dbReference type="PROSITE" id="PS50262"/>
    </source>
</evidence>
<feature type="transmembrane region" description="Helical" evidence="5">
    <location>
        <begin position="269"/>
        <end position="291"/>
    </location>
</feature>
<evidence type="ECO:0000256" key="1">
    <source>
        <dbReference type="ARBA" id="ARBA00004370"/>
    </source>
</evidence>
<gene>
    <name evidence="7" type="ORF">PMAYCL1PPCAC_33302</name>
</gene>
<organism evidence="7 8">
    <name type="scientific">Pristionchus mayeri</name>
    <dbReference type="NCBI Taxonomy" id="1317129"/>
    <lineage>
        <taxon>Eukaryota</taxon>
        <taxon>Metazoa</taxon>
        <taxon>Ecdysozoa</taxon>
        <taxon>Nematoda</taxon>
        <taxon>Chromadorea</taxon>
        <taxon>Rhabditida</taxon>
        <taxon>Rhabditina</taxon>
        <taxon>Diplogasteromorpha</taxon>
        <taxon>Diplogasteroidea</taxon>
        <taxon>Neodiplogasteridae</taxon>
        <taxon>Pristionchus</taxon>
    </lineage>
</organism>
<feature type="transmembrane region" description="Helical" evidence="5">
    <location>
        <begin position="323"/>
        <end position="350"/>
    </location>
</feature>
<feature type="transmembrane region" description="Helical" evidence="5">
    <location>
        <begin position="181"/>
        <end position="203"/>
    </location>
</feature>